<feature type="coiled-coil region" evidence="1">
    <location>
        <begin position="94"/>
        <end position="128"/>
    </location>
</feature>
<reference evidence="2" key="1">
    <citation type="submission" date="2025-08" db="UniProtKB">
        <authorList>
            <consortium name="Ensembl"/>
        </authorList>
    </citation>
    <scope>IDENTIFICATION</scope>
</reference>
<evidence type="ECO:0000256" key="1">
    <source>
        <dbReference type="SAM" id="Coils"/>
    </source>
</evidence>
<dbReference type="Ensembl" id="ENSACIT00000014061.1">
    <property type="protein sequence ID" value="ENSACIP00000013691.1"/>
    <property type="gene ID" value="ENSACIG00000010656.1"/>
</dbReference>
<name>A0A3Q0RSN2_AMPCI</name>
<evidence type="ECO:0000313" key="3">
    <source>
        <dbReference type="Proteomes" id="UP000261340"/>
    </source>
</evidence>
<keyword evidence="3" id="KW-1185">Reference proteome</keyword>
<dbReference type="AlphaFoldDB" id="A0A3Q0RSN2"/>
<organism evidence="2 3">
    <name type="scientific">Amphilophus citrinellus</name>
    <name type="common">Midas cichlid</name>
    <name type="synonym">Cichlasoma citrinellum</name>
    <dbReference type="NCBI Taxonomy" id="61819"/>
    <lineage>
        <taxon>Eukaryota</taxon>
        <taxon>Metazoa</taxon>
        <taxon>Chordata</taxon>
        <taxon>Craniata</taxon>
        <taxon>Vertebrata</taxon>
        <taxon>Euteleostomi</taxon>
        <taxon>Actinopterygii</taxon>
        <taxon>Neopterygii</taxon>
        <taxon>Teleostei</taxon>
        <taxon>Neoteleostei</taxon>
        <taxon>Acanthomorphata</taxon>
        <taxon>Ovalentaria</taxon>
        <taxon>Cichlomorphae</taxon>
        <taxon>Cichliformes</taxon>
        <taxon>Cichlidae</taxon>
        <taxon>New World cichlids</taxon>
        <taxon>Cichlasomatinae</taxon>
        <taxon>Heroini</taxon>
        <taxon>Amphilophus</taxon>
    </lineage>
</organism>
<dbReference type="GeneTree" id="ENSGT00940000180456"/>
<protein>
    <recommendedName>
        <fullName evidence="4">THAP-type domain-containing protein</fullName>
    </recommendedName>
</protein>
<keyword evidence="1" id="KW-0175">Coiled coil</keyword>
<sequence>MPGSFCAIRCTNRRRDKLGVALTFSEHIEFFSLLGTAAKSNDPLSRDWVPSIFSHTPATKKRKREKYMNSTANCRKRGWSFLFSSAMKQVAVDVVEQHCDNQNCKDKIESLQKECNKLKEENWIREARNRYTILQFELRCVKCI</sequence>
<evidence type="ECO:0000313" key="2">
    <source>
        <dbReference type="Ensembl" id="ENSACIP00000013691.1"/>
    </source>
</evidence>
<evidence type="ECO:0008006" key="4">
    <source>
        <dbReference type="Google" id="ProtNLM"/>
    </source>
</evidence>
<accession>A0A3Q0RSN2</accession>
<dbReference type="Proteomes" id="UP000261340">
    <property type="component" value="Unplaced"/>
</dbReference>
<dbReference type="OMA" id="KEENWIR"/>
<proteinExistence type="predicted"/>
<reference evidence="2" key="2">
    <citation type="submission" date="2025-09" db="UniProtKB">
        <authorList>
            <consortium name="Ensembl"/>
        </authorList>
    </citation>
    <scope>IDENTIFICATION</scope>
</reference>